<keyword evidence="2" id="KW-0808">Transferase</keyword>
<evidence type="ECO:0000256" key="1">
    <source>
        <dbReference type="SAM" id="MobiDB-lite"/>
    </source>
</evidence>
<name>A0A0A9VWS6_LYGHE</name>
<feature type="compositionally biased region" description="Polar residues" evidence="1">
    <location>
        <begin position="178"/>
        <end position="189"/>
    </location>
</feature>
<organism evidence="2">
    <name type="scientific">Lygus hesperus</name>
    <name type="common">Western plant bug</name>
    <dbReference type="NCBI Taxonomy" id="30085"/>
    <lineage>
        <taxon>Eukaryota</taxon>
        <taxon>Metazoa</taxon>
        <taxon>Ecdysozoa</taxon>
        <taxon>Arthropoda</taxon>
        <taxon>Hexapoda</taxon>
        <taxon>Insecta</taxon>
        <taxon>Pterygota</taxon>
        <taxon>Neoptera</taxon>
        <taxon>Paraneoptera</taxon>
        <taxon>Hemiptera</taxon>
        <taxon>Heteroptera</taxon>
        <taxon>Panheteroptera</taxon>
        <taxon>Cimicomorpha</taxon>
        <taxon>Miridae</taxon>
        <taxon>Mirini</taxon>
        <taxon>Lygus</taxon>
    </lineage>
</organism>
<dbReference type="GO" id="GO:0016301">
    <property type="term" value="F:kinase activity"/>
    <property type="evidence" value="ECO:0007669"/>
    <property type="project" value="UniProtKB-KW"/>
</dbReference>
<dbReference type="AlphaFoldDB" id="A0A0A9VWS6"/>
<accession>A0A0A9VWS6</accession>
<feature type="region of interest" description="Disordered" evidence="1">
    <location>
        <begin position="169"/>
        <end position="189"/>
    </location>
</feature>
<dbReference type="EMBL" id="GBHO01030028">
    <property type="protein sequence ID" value="JAG13576.1"/>
    <property type="molecule type" value="Transcribed_RNA"/>
</dbReference>
<reference evidence="2" key="2">
    <citation type="submission" date="2014-07" db="EMBL/GenBank/DDBJ databases">
        <authorList>
            <person name="Hull J."/>
        </authorList>
    </citation>
    <scope>NUCLEOTIDE SEQUENCE</scope>
</reference>
<gene>
    <name evidence="2" type="primary">bud32_3</name>
    <name evidence="3" type="synonym">bud32_2</name>
    <name evidence="3" type="ORF">CM83_21604</name>
    <name evidence="2" type="ORF">CM83_21642</name>
</gene>
<protein>
    <submittedName>
        <fullName evidence="2">Serine/threonine-protein kinase bud32</fullName>
    </submittedName>
</protein>
<evidence type="ECO:0000313" key="3">
    <source>
        <dbReference type="EMBL" id="JAG13576.1"/>
    </source>
</evidence>
<sequence>MLCKGHSPYSYRCICVRSVCSMASNTSQDTTERVVHFRKRKRGSRDVVGEPISANLAGNSPPLSHPLAVRQLQDTLVLQRARQKEHGVRASTLLQPLSDEPAAPPQNLDILREYSTPTMLYGSNSVENEAVHRVKEVFIEERLAVLRQQHELQRSQLASAIVGKFTADSHGLHGSGGPTSAENHQQTADIVTEEELYRSLQSAASSDQVEQ</sequence>
<reference evidence="2" key="1">
    <citation type="journal article" date="2014" name="PLoS ONE">
        <title>Transcriptome-Based Identification of ABC Transporters in the Western Tarnished Plant Bug Lygus hesperus.</title>
        <authorList>
            <person name="Hull J.J."/>
            <person name="Chaney K."/>
            <person name="Geib S.M."/>
            <person name="Fabrick J.A."/>
            <person name="Brent C.S."/>
            <person name="Walsh D."/>
            <person name="Lavine L.C."/>
        </authorList>
    </citation>
    <scope>NUCLEOTIDE SEQUENCE</scope>
</reference>
<keyword evidence="2" id="KW-0418">Kinase</keyword>
<evidence type="ECO:0000313" key="2">
    <source>
        <dbReference type="EMBL" id="JAF98657.1"/>
    </source>
</evidence>
<proteinExistence type="predicted"/>
<dbReference type="EMBL" id="GBHO01044946">
    <property type="protein sequence ID" value="JAF98657.1"/>
    <property type="molecule type" value="Transcribed_RNA"/>
</dbReference>